<sequence length="68" mass="7685">MNGCQASLKIFDEGLGNRIKLFYNLSLPSSDPLGSGLIAALQYGCCELEDTERWQSGRMRWTRNPVYL</sequence>
<gene>
    <name evidence="1" type="ORF">PDMSB3_0942</name>
</gene>
<dbReference type="EMBL" id="LR699553">
    <property type="protein sequence ID" value="VVD27404.1"/>
    <property type="molecule type" value="Genomic_DNA"/>
</dbReference>
<accession>A0A5Q4ZB68</accession>
<reference evidence="1 2" key="1">
    <citation type="submission" date="2019-08" db="EMBL/GenBank/DDBJ databases">
        <authorList>
            <person name="Herpell B J."/>
        </authorList>
    </citation>
    <scope>NUCLEOTIDE SEQUENCE [LARGE SCALE GENOMIC DNA]</scope>
    <source>
        <strain evidence="2">Msb3</strain>
    </source>
</reference>
<dbReference type="Proteomes" id="UP000325811">
    <property type="component" value="Chromosome I"/>
</dbReference>
<name>A0A5Q4ZB68_9BURK</name>
<dbReference type="AlphaFoldDB" id="A0A5Q4ZB68"/>
<organism evidence="1 2">
    <name type="scientific">Paraburkholderia dioscoreae</name>
    <dbReference type="NCBI Taxonomy" id="2604047"/>
    <lineage>
        <taxon>Bacteria</taxon>
        <taxon>Pseudomonadati</taxon>
        <taxon>Pseudomonadota</taxon>
        <taxon>Betaproteobacteria</taxon>
        <taxon>Burkholderiales</taxon>
        <taxon>Burkholderiaceae</taxon>
        <taxon>Paraburkholderia</taxon>
    </lineage>
</organism>
<keyword evidence="2" id="KW-1185">Reference proteome</keyword>
<dbReference type="KEGG" id="pdio:PDMSB3_0942"/>
<evidence type="ECO:0000313" key="2">
    <source>
        <dbReference type="Proteomes" id="UP000325811"/>
    </source>
</evidence>
<proteinExistence type="predicted"/>
<protein>
    <submittedName>
        <fullName evidence="1">Uncharacterized protein</fullName>
    </submittedName>
</protein>
<evidence type="ECO:0000313" key="1">
    <source>
        <dbReference type="EMBL" id="VVD27404.1"/>
    </source>
</evidence>